<dbReference type="InterPro" id="IPR051487">
    <property type="entry name" value="Ser/Thr_Proteases_Immune/Dev"/>
</dbReference>
<dbReference type="InterPro" id="IPR009003">
    <property type="entry name" value="Peptidase_S1_PA"/>
</dbReference>
<dbReference type="InterPro" id="IPR043504">
    <property type="entry name" value="Peptidase_S1_PA_chymotrypsin"/>
</dbReference>
<dbReference type="Proteomes" id="UP000801492">
    <property type="component" value="Unassembled WGS sequence"/>
</dbReference>
<evidence type="ECO:0000256" key="2">
    <source>
        <dbReference type="ARBA" id="ARBA00022801"/>
    </source>
</evidence>
<dbReference type="FunFam" id="2.40.10.10:FF:000006">
    <property type="entry name" value="Serine proteinase stubble"/>
    <property type="match status" value="1"/>
</dbReference>
<dbReference type="InterPro" id="IPR001254">
    <property type="entry name" value="Trypsin_dom"/>
</dbReference>
<dbReference type="EMBL" id="VTPC01002170">
    <property type="protein sequence ID" value="KAF2900479.1"/>
    <property type="molecule type" value="Genomic_DNA"/>
</dbReference>
<reference evidence="7" key="1">
    <citation type="submission" date="2019-08" db="EMBL/GenBank/DDBJ databases">
        <title>The genome of the North American firefly Photinus pyralis.</title>
        <authorList>
            <consortium name="Photinus pyralis genome working group"/>
            <person name="Fallon T.R."/>
            <person name="Sander Lower S.E."/>
            <person name="Weng J.-K."/>
        </authorList>
    </citation>
    <scope>NUCLEOTIDE SEQUENCE</scope>
    <source>
        <strain evidence="7">TRF0915ILg1</strain>
        <tissue evidence="7">Whole body</tissue>
    </source>
</reference>
<dbReference type="InterPro" id="IPR001314">
    <property type="entry name" value="Peptidase_S1A"/>
</dbReference>
<evidence type="ECO:0000313" key="8">
    <source>
        <dbReference type="Proteomes" id="UP000801492"/>
    </source>
</evidence>
<keyword evidence="2" id="KW-0378">Hydrolase</keyword>
<sequence>MNKTDPDRTVVLQALNSTELPDRSICGIHSTSDRIFGGEWTAIDEFPWTVALEFKHAWSSKNVGVKCGGSLINKRFVLTAAHCIQSGEFELIHVRLGEWNLTSNPDCLLCDPVQIVNITEKISHPDYNRLTKSNDIALLRLERDIEYTDFIRPICLPPENSSAPKEGTELAVSGWGATEDGSTKSAVKIKVSVPIISNETCNKTLHNIQSTQLCAGGVSGRDACQGNSGGPLVNSFVGTVEGRVQWYQEGIVSHGIRCGLVGYPGIYTRVSSYISWILHVIETK</sequence>
<evidence type="ECO:0000256" key="3">
    <source>
        <dbReference type="ARBA" id="ARBA00022825"/>
    </source>
</evidence>
<comment type="similarity">
    <text evidence="5">Belongs to the peptidase S1 family. CLIP subfamily.</text>
</comment>
<protein>
    <recommendedName>
        <fullName evidence="6">Peptidase S1 domain-containing protein</fullName>
    </recommendedName>
</protein>
<evidence type="ECO:0000259" key="6">
    <source>
        <dbReference type="PROSITE" id="PS50240"/>
    </source>
</evidence>
<keyword evidence="3" id="KW-0720">Serine protease</keyword>
<dbReference type="SUPFAM" id="SSF50494">
    <property type="entry name" value="Trypsin-like serine proteases"/>
    <property type="match status" value="1"/>
</dbReference>
<gene>
    <name evidence="7" type="ORF">ILUMI_05705</name>
</gene>
<dbReference type="GO" id="GO:0006508">
    <property type="term" value="P:proteolysis"/>
    <property type="evidence" value="ECO:0007669"/>
    <property type="project" value="UniProtKB-KW"/>
</dbReference>
<evidence type="ECO:0000256" key="5">
    <source>
        <dbReference type="ARBA" id="ARBA00024195"/>
    </source>
</evidence>
<keyword evidence="8" id="KW-1185">Reference proteome</keyword>
<dbReference type="InterPro" id="IPR018114">
    <property type="entry name" value="TRYPSIN_HIS"/>
</dbReference>
<evidence type="ECO:0000256" key="1">
    <source>
        <dbReference type="ARBA" id="ARBA00022670"/>
    </source>
</evidence>
<name>A0A8K0GHW3_IGNLU</name>
<dbReference type="PRINTS" id="PR00722">
    <property type="entry name" value="CHYMOTRYPSIN"/>
</dbReference>
<keyword evidence="1" id="KW-0645">Protease</keyword>
<dbReference type="PANTHER" id="PTHR24256">
    <property type="entry name" value="TRYPTASE-RELATED"/>
    <property type="match status" value="1"/>
</dbReference>
<organism evidence="7 8">
    <name type="scientific">Ignelater luminosus</name>
    <name type="common">Cucubano</name>
    <name type="synonym">Pyrophorus luminosus</name>
    <dbReference type="NCBI Taxonomy" id="2038154"/>
    <lineage>
        <taxon>Eukaryota</taxon>
        <taxon>Metazoa</taxon>
        <taxon>Ecdysozoa</taxon>
        <taxon>Arthropoda</taxon>
        <taxon>Hexapoda</taxon>
        <taxon>Insecta</taxon>
        <taxon>Pterygota</taxon>
        <taxon>Neoptera</taxon>
        <taxon>Endopterygota</taxon>
        <taxon>Coleoptera</taxon>
        <taxon>Polyphaga</taxon>
        <taxon>Elateriformia</taxon>
        <taxon>Elateroidea</taxon>
        <taxon>Elateridae</taxon>
        <taxon>Agrypninae</taxon>
        <taxon>Pyrophorini</taxon>
        <taxon>Ignelater</taxon>
    </lineage>
</organism>
<dbReference type="Pfam" id="PF00089">
    <property type="entry name" value="Trypsin"/>
    <property type="match status" value="1"/>
</dbReference>
<evidence type="ECO:0000313" key="7">
    <source>
        <dbReference type="EMBL" id="KAF2900479.1"/>
    </source>
</evidence>
<proteinExistence type="inferred from homology"/>
<dbReference type="Gene3D" id="2.40.10.10">
    <property type="entry name" value="Trypsin-like serine proteases"/>
    <property type="match status" value="2"/>
</dbReference>
<accession>A0A8K0GHW3</accession>
<dbReference type="PROSITE" id="PS00134">
    <property type="entry name" value="TRYPSIN_HIS"/>
    <property type="match status" value="1"/>
</dbReference>
<feature type="domain" description="Peptidase S1" evidence="6">
    <location>
        <begin position="35"/>
        <end position="282"/>
    </location>
</feature>
<dbReference type="CDD" id="cd00190">
    <property type="entry name" value="Tryp_SPc"/>
    <property type="match status" value="1"/>
</dbReference>
<dbReference type="GO" id="GO:0004252">
    <property type="term" value="F:serine-type endopeptidase activity"/>
    <property type="evidence" value="ECO:0007669"/>
    <property type="project" value="InterPro"/>
</dbReference>
<dbReference type="SMART" id="SM00020">
    <property type="entry name" value="Tryp_SPc"/>
    <property type="match status" value="1"/>
</dbReference>
<evidence type="ECO:0000256" key="4">
    <source>
        <dbReference type="ARBA" id="ARBA00023157"/>
    </source>
</evidence>
<comment type="caution">
    <text evidence="7">The sequence shown here is derived from an EMBL/GenBank/DDBJ whole genome shotgun (WGS) entry which is preliminary data.</text>
</comment>
<keyword evidence="4" id="KW-1015">Disulfide bond</keyword>
<dbReference type="AlphaFoldDB" id="A0A8K0GHW3"/>
<dbReference type="PROSITE" id="PS50240">
    <property type="entry name" value="TRYPSIN_DOM"/>
    <property type="match status" value="1"/>
</dbReference>
<dbReference type="OrthoDB" id="8114044at2759"/>